<dbReference type="AlphaFoldDB" id="A0A6A4I6E1"/>
<name>A0A6A4I6E1_9AGAR</name>
<gene>
    <name evidence="1" type="ORF">BT96DRAFT_423696</name>
</gene>
<keyword evidence="2" id="KW-1185">Reference proteome</keyword>
<protein>
    <submittedName>
        <fullName evidence="1">Uncharacterized protein</fullName>
    </submittedName>
</protein>
<sequence>MRRKLKRQRRYGGPFLEVSLVTQSSLFLTYYSSFIVSKVGRSGNLVIACCIRFYSIEPNATGNSWRMIPGRNALPSFTNHTIAVDKVDICALRQRIPLFQTKPTPNISPYTKTSITHCTWRFLNRVSRHNCCDTGSFIRIDDPLPSLLTMYHHYHEAGSPQTQVIRYILDAF</sequence>
<dbReference type="EMBL" id="ML769417">
    <property type="protein sequence ID" value="KAE9404325.1"/>
    <property type="molecule type" value="Genomic_DNA"/>
</dbReference>
<accession>A0A6A4I6E1</accession>
<dbReference type="Proteomes" id="UP000799118">
    <property type="component" value="Unassembled WGS sequence"/>
</dbReference>
<reference evidence="1" key="1">
    <citation type="journal article" date="2019" name="Environ. Microbiol.">
        <title>Fungal ecological strategies reflected in gene transcription - a case study of two litter decomposers.</title>
        <authorList>
            <person name="Barbi F."/>
            <person name="Kohler A."/>
            <person name="Barry K."/>
            <person name="Baskaran P."/>
            <person name="Daum C."/>
            <person name="Fauchery L."/>
            <person name="Ihrmark K."/>
            <person name="Kuo A."/>
            <person name="LaButti K."/>
            <person name="Lipzen A."/>
            <person name="Morin E."/>
            <person name="Grigoriev I.V."/>
            <person name="Henrissat B."/>
            <person name="Lindahl B."/>
            <person name="Martin F."/>
        </authorList>
    </citation>
    <scope>NUCLEOTIDE SEQUENCE</scope>
    <source>
        <strain evidence="1">JB14</strain>
    </source>
</reference>
<evidence type="ECO:0000313" key="1">
    <source>
        <dbReference type="EMBL" id="KAE9404325.1"/>
    </source>
</evidence>
<organism evidence="1 2">
    <name type="scientific">Gymnopus androsaceus JB14</name>
    <dbReference type="NCBI Taxonomy" id="1447944"/>
    <lineage>
        <taxon>Eukaryota</taxon>
        <taxon>Fungi</taxon>
        <taxon>Dikarya</taxon>
        <taxon>Basidiomycota</taxon>
        <taxon>Agaricomycotina</taxon>
        <taxon>Agaricomycetes</taxon>
        <taxon>Agaricomycetidae</taxon>
        <taxon>Agaricales</taxon>
        <taxon>Marasmiineae</taxon>
        <taxon>Omphalotaceae</taxon>
        <taxon>Gymnopus</taxon>
    </lineage>
</organism>
<evidence type="ECO:0000313" key="2">
    <source>
        <dbReference type="Proteomes" id="UP000799118"/>
    </source>
</evidence>
<proteinExistence type="predicted"/>